<feature type="compositionally biased region" description="Basic and acidic residues" evidence="2">
    <location>
        <begin position="359"/>
        <end position="368"/>
    </location>
</feature>
<comment type="caution">
    <text evidence="3">The sequence shown here is derived from an EMBL/GenBank/DDBJ whole genome shotgun (WGS) entry which is preliminary data.</text>
</comment>
<gene>
    <name evidence="3" type="ORF">QTG54_001537</name>
</gene>
<feature type="compositionally biased region" description="Polar residues" evidence="2">
    <location>
        <begin position="285"/>
        <end position="325"/>
    </location>
</feature>
<feature type="coiled-coil region" evidence="1">
    <location>
        <begin position="232"/>
        <end position="276"/>
    </location>
</feature>
<evidence type="ECO:0000313" key="3">
    <source>
        <dbReference type="EMBL" id="KAK1747574.1"/>
    </source>
</evidence>
<reference evidence="3" key="1">
    <citation type="submission" date="2023-06" db="EMBL/GenBank/DDBJ databases">
        <title>Survivors Of The Sea: Transcriptome response of Skeletonema marinoi to long-term dormancy.</title>
        <authorList>
            <person name="Pinder M.I.M."/>
            <person name="Kourtchenko O."/>
            <person name="Robertson E.K."/>
            <person name="Larsson T."/>
            <person name="Maumus F."/>
            <person name="Osuna-Cruz C.M."/>
            <person name="Vancaester E."/>
            <person name="Stenow R."/>
            <person name="Vandepoele K."/>
            <person name="Ploug H."/>
            <person name="Bruchert V."/>
            <person name="Godhe A."/>
            <person name="Topel M."/>
        </authorList>
    </citation>
    <scope>NUCLEOTIDE SEQUENCE</scope>
    <source>
        <strain evidence="3">R05AC</strain>
    </source>
</reference>
<feature type="compositionally biased region" description="Low complexity" evidence="2">
    <location>
        <begin position="328"/>
        <end position="348"/>
    </location>
</feature>
<keyword evidence="1" id="KW-0175">Coiled coil</keyword>
<dbReference type="EMBL" id="JATAAI010000002">
    <property type="protein sequence ID" value="KAK1747574.1"/>
    <property type="molecule type" value="Genomic_DNA"/>
</dbReference>
<feature type="region of interest" description="Disordered" evidence="2">
    <location>
        <begin position="280"/>
        <end position="409"/>
    </location>
</feature>
<feature type="region of interest" description="Disordered" evidence="2">
    <location>
        <begin position="162"/>
        <end position="210"/>
    </location>
</feature>
<feature type="compositionally biased region" description="Acidic residues" evidence="2">
    <location>
        <begin position="162"/>
        <end position="173"/>
    </location>
</feature>
<proteinExistence type="predicted"/>
<evidence type="ECO:0000313" key="4">
    <source>
        <dbReference type="Proteomes" id="UP001224775"/>
    </source>
</evidence>
<protein>
    <submittedName>
        <fullName evidence="3">Uncharacterized protein</fullName>
    </submittedName>
</protein>
<dbReference type="AlphaFoldDB" id="A0AAD8YL78"/>
<accession>A0AAD8YL78</accession>
<keyword evidence="4" id="KW-1185">Reference proteome</keyword>
<dbReference type="Proteomes" id="UP001224775">
    <property type="component" value="Unassembled WGS sequence"/>
</dbReference>
<evidence type="ECO:0000256" key="1">
    <source>
        <dbReference type="SAM" id="Coils"/>
    </source>
</evidence>
<feature type="compositionally biased region" description="Low complexity" evidence="2">
    <location>
        <begin position="378"/>
        <end position="397"/>
    </location>
</feature>
<organism evidence="3 4">
    <name type="scientific">Skeletonema marinoi</name>
    <dbReference type="NCBI Taxonomy" id="267567"/>
    <lineage>
        <taxon>Eukaryota</taxon>
        <taxon>Sar</taxon>
        <taxon>Stramenopiles</taxon>
        <taxon>Ochrophyta</taxon>
        <taxon>Bacillariophyta</taxon>
        <taxon>Coscinodiscophyceae</taxon>
        <taxon>Thalassiosirophycidae</taxon>
        <taxon>Thalassiosirales</taxon>
        <taxon>Skeletonemataceae</taxon>
        <taxon>Skeletonema</taxon>
        <taxon>Skeletonema marinoi-dohrnii complex</taxon>
    </lineage>
</organism>
<feature type="compositionally biased region" description="Basic and acidic residues" evidence="2">
    <location>
        <begin position="187"/>
        <end position="210"/>
    </location>
</feature>
<name>A0AAD8YL78_9STRA</name>
<feature type="coiled-coil region" evidence="1">
    <location>
        <begin position="44"/>
        <end position="85"/>
    </location>
</feature>
<evidence type="ECO:0000256" key="2">
    <source>
        <dbReference type="SAM" id="MobiDB-lite"/>
    </source>
</evidence>
<sequence>MTTAQPSGAMSLLDKYASINSSIEDARRRNASTRASIDAINVKISNLRENRAEMILQINDANADASNLKEELETHSVEHREKMAEKSRVEREKNMAKCVYNDTKSLMEDERNAFLDRCREFRASCRKIRAAASILVLDGGGGTFDARDAADEIDLWRKLQEEDLSDGGEEEEGGMSSTSNARKREHKKIDTELEQAEKEEKESRQTHIEAECGLDRARSEHDTATKRCSSRRVKLTQQRAQLERHRKEVEKLEREIATSRDEVAEANQMAATFEKECQRRKQLRRTNVQASYSNNFNPAPQESSISNPYRRNSQPTNNVPVSNPYNRAITPNAPTNNSTANNPYRPRNGNGGASSSHRYASDLMKEVTPHPYGSNVSTQRNNTNQRPNQQHQQGGNRASRHNRQFGTNVGVSMDSEMTDELRECMAAFSTDNNSDDLSLSSNSSSDDEILSFSIFGKK</sequence>